<feature type="domain" description="Heterokaryon incompatibility" evidence="1">
    <location>
        <begin position="152"/>
        <end position="246"/>
    </location>
</feature>
<dbReference type="PANTHER" id="PTHR33112">
    <property type="entry name" value="DOMAIN PROTEIN, PUTATIVE-RELATED"/>
    <property type="match status" value="1"/>
</dbReference>
<accession>A0A284RVI1</accession>
<dbReference type="InterPro" id="IPR010730">
    <property type="entry name" value="HET"/>
</dbReference>
<evidence type="ECO:0000259" key="1">
    <source>
        <dbReference type="Pfam" id="PF06985"/>
    </source>
</evidence>
<reference evidence="3" key="1">
    <citation type="journal article" date="2017" name="Nat. Ecol. Evol.">
        <title>Genome expansion and lineage-specific genetic innovations in the forest pathogenic fungi Armillaria.</title>
        <authorList>
            <person name="Sipos G."/>
            <person name="Prasanna A.N."/>
            <person name="Walter M.C."/>
            <person name="O'Connor E."/>
            <person name="Balint B."/>
            <person name="Krizsan K."/>
            <person name="Kiss B."/>
            <person name="Hess J."/>
            <person name="Varga T."/>
            <person name="Slot J."/>
            <person name="Riley R."/>
            <person name="Boka B."/>
            <person name="Rigling D."/>
            <person name="Barry K."/>
            <person name="Lee J."/>
            <person name="Mihaltcheva S."/>
            <person name="LaButti K."/>
            <person name="Lipzen A."/>
            <person name="Waldron R."/>
            <person name="Moloney N.M."/>
            <person name="Sperisen C."/>
            <person name="Kredics L."/>
            <person name="Vagvoelgyi C."/>
            <person name="Patrignani A."/>
            <person name="Fitzpatrick D."/>
            <person name="Nagy I."/>
            <person name="Doyle S."/>
            <person name="Anderson J.B."/>
            <person name="Grigoriev I.V."/>
            <person name="Gueldener U."/>
            <person name="Muensterkoetter M."/>
            <person name="Nagy L.G."/>
        </authorList>
    </citation>
    <scope>NUCLEOTIDE SEQUENCE [LARGE SCALE GENOMIC DNA]</scope>
    <source>
        <strain evidence="3">C18/9</strain>
    </source>
</reference>
<dbReference type="AlphaFoldDB" id="A0A284RVI1"/>
<dbReference type="OMA" id="CTHLWLD"/>
<dbReference type="STRING" id="47428.A0A284RVI1"/>
<organism evidence="2 3">
    <name type="scientific">Armillaria ostoyae</name>
    <name type="common">Armillaria root rot fungus</name>
    <dbReference type="NCBI Taxonomy" id="47428"/>
    <lineage>
        <taxon>Eukaryota</taxon>
        <taxon>Fungi</taxon>
        <taxon>Dikarya</taxon>
        <taxon>Basidiomycota</taxon>
        <taxon>Agaricomycotina</taxon>
        <taxon>Agaricomycetes</taxon>
        <taxon>Agaricomycetidae</taxon>
        <taxon>Agaricales</taxon>
        <taxon>Marasmiineae</taxon>
        <taxon>Physalacriaceae</taxon>
        <taxon>Armillaria</taxon>
    </lineage>
</organism>
<proteinExistence type="predicted"/>
<dbReference type="OrthoDB" id="5303367at2759"/>
<name>A0A284RVI1_ARMOS</name>
<evidence type="ECO:0000313" key="2">
    <source>
        <dbReference type="EMBL" id="SJL12725.1"/>
    </source>
</evidence>
<evidence type="ECO:0000313" key="3">
    <source>
        <dbReference type="Proteomes" id="UP000219338"/>
    </source>
</evidence>
<dbReference type="Pfam" id="PF06985">
    <property type="entry name" value="HET"/>
    <property type="match status" value="1"/>
</dbReference>
<keyword evidence="3" id="KW-1185">Reference proteome</keyword>
<dbReference type="EMBL" id="FUEG01000018">
    <property type="protein sequence ID" value="SJL12725.1"/>
    <property type="molecule type" value="Genomic_DNA"/>
</dbReference>
<dbReference type="PANTHER" id="PTHR33112:SF16">
    <property type="entry name" value="HETEROKARYON INCOMPATIBILITY DOMAIN-CONTAINING PROTEIN"/>
    <property type="match status" value="1"/>
</dbReference>
<sequence length="692" mass="77987">MRDLDSLREQLLDYDGRLERTRTSRPSDLDTRLKIGLQHLNLTLIDAIQVLQKCLEARQQFRVFLFFRLPNLRKEIEKCARNTNKSGDLLSAVTKPKVIYEKPLHLLGRGDEAVDITSSAIPQRYRLVDCKALTENTVLRICEFTDFPVVAYCAISYVWRNLRIGKSFVEGGDGVEFDVKGAEEADPINTDVLYHACMASLRRGCTHLWLDRLCIMQTSKDDKRWQIKEMYRMYQSCSVCVVLAGGLQYMVSLEEETAWIHRGWTLQEALAPPIIEVLFAWKLHSGQAIAATGVGNSERLEEVVPNQSAVTSLSLLLKTCTTGVISFIRDGHSNSLMVEAKIFSAYPMQHTYNDIPFWRPTRKIFSPNVAALCIAMDNDMDEDTKLYAIWKSALMRTSSRPVDMVFSIMGLFGVTLDPICFTKDDRLSATIALARAILEKGGRATWLGASFKLPPSKQLPTFSVFPRTQVAGKALFKGQEVSEMMDSEYHCPWALVPFPQGSMHKNGFFTFTAKAVRVMATTGTEVPSTSPSPSILKAKDESLWRVCDTIDSHNTQGAAFAVLLGWFNVYVPNVTPAHDADNIRAMLVTKHAPGKFHVHSYVFLSMRCKPWVTAWEERSFCVGPETPSDIEVEPEEALVEVTTPPDLQLLRSAPNFPERSRPTLMDTAARKARWAVPQHTLERHYGKNIDSF</sequence>
<gene>
    <name evidence="2" type="ORF">ARMOST_16156</name>
</gene>
<protein>
    <recommendedName>
        <fullName evidence="1">Heterokaryon incompatibility domain-containing protein</fullName>
    </recommendedName>
</protein>
<dbReference type="Proteomes" id="UP000219338">
    <property type="component" value="Unassembled WGS sequence"/>
</dbReference>